<comment type="caution">
    <text evidence="1">The sequence shown here is derived from an EMBL/GenBank/DDBJ whole genome shotgun (WGS) entry which is preliminary data.</text>
</comment>
<accession>A0A5C6DUR0</accession>
<keyword evidence="2" id="KW-1185">Reference proteome</keyword>
<evidence type="ECO:0000313" key="1">
    <source>
        <dbReference type="EMBL" id="TWU38509.1"/>
    </source>
</evidence>
<proteinExistence type="predicted"/>
<protein>
    <submittedName>
        <fullName evidence="1">Uncharacterized protein</fullName>
    </submittedName>
</protein>
<sequence>MMNNLRFRAGMLVLFVVLSCGCSVESEQLERLTGIASKSSMSSAPAINPAEPVVVQASFKPKYPEREDPFRFPGDEPLVTAKPELSVTKATHVAILGFANLGQAKVIVRMNETTSALAVGEKNDGIEVVEINPPSATLKSGNLVWTATMFGPTKD</sequence>
<dbReference type="Proteomes" id="UP000319143">
    <property type="component" value="Unassembled WGS sequence"/>
</dbReference>
<gene>
    <name evidence="1" type="ORF">Poly41_29850</name>
</gene>
<dbReference type="RefSeq" id="WP_146526849.1">
    <property type="nucleotide sequence ID" value="NZ_SJPV01000004.1"/>
</dbReference>
<reference evidence="1 2" key="1">
    <citation type="submission" date="2019-02" db="EMBL/GenBank/DDBJ databases">
        <title>Deep-cultivation of Planctomycetes and their phenomic and genomic characterization uncovers novel biology.</title>
        <authorList>
            <person name="Wiegand S."/>
            <person name="Jogler M."/>
            <person name="Boedeker C."/>
            <person name="Pinto D."/>
            <person name="Vollmers J."/>
            <person name="Rivas-Marin E."/>
            <person name="Kohn T."/>
            <person name="Peeters S.H."/>
            <person name="Heuer A."/>
            <person name="Rast P."/>
            <person name="Oberbeckmann S."/>
            <person name="Bunk B."/>
            <person name="Jeske O."/>
            <person name="Meyerdierks A."/>
            <person name="Storesund J.E."/>
            <person name="Kallscheuer N."/>
            <person name="Luecker S."/>
            <person name="Lage O.M."/>
            <person name="Pohl T."/>
            <person name="Merkel B.J."/>
            <person name="Hornburger P."/>
            <person name="Mueller R.-W."/>
            <person name="Bruemmer F."/>
            <person name="Labrenz M."/>
            <person name="Spormann A.M."/>
            <person name="Op Den Camp H."/>
            <person name="Overmann J."/>
            <person name="Amann R."/>
            <person name="Jetten M.S.M."/>
            <person name="Mascher T."/>
            <person name="Medema M.H."/>
            <person name="Devos D.P."/>
            <person name="Kaster A.-K."/>
            <person name="Ovreas L."/>
            <person name="Rohde M."/>
            <person name="Galperin M.Y."/>
            <person name="Jogler C."/>
        </authorList>
    </citation>
    <scope>NUCLEOTIDE SEQUENCE [LARGE SCALE GENOMIC DNA]</scope>
    <source>
        <strain evidence="1 2">Poly41</strain>
    </source>
</reference>
<dbReference type="AlphaFoldDB" id="A0A5C6DUR0"/>
<dbReference type="EMBL" id="SJPV01000004">
    <property type="protein sequence ID" value="TWU38509.1"/>
    <property type="molecule type" value="Genomic_DNA"/>
</dbReference>
<name>A0A5C6DUR0_9BACT</name>
<dbReference type="OrthoDB" id="272847at2"/>
<dbReference type="PROSITE" id="PS51257">
    <property type="entry name" value="PROKAR_LIPOPROTEIN"/>
    <property type="match status" value="1"/>
</dbReference>
<evidence type="ECO:0000313" key="2">
    <source>
        <dbReference type="Proteomes" id="UP000319143"/>
    </source>
</evidence>
<organism evidence="1 2">
    <name type="scientific">Novipirellula artificiosorum</name>
    <dbReference type="NCBI Taxonomy" id="2528016"/>
    <lineage>
        <taxon>Bacteria</taxon>
        <taxon>Pseudomonadati</taxon>
        <taxon>Planctomycetota</taxon>
        <taxon>Planctomycetia</taxon>
        <taxon>Pirellulales</taxon>
        <taxon>Pirellulaceae</taxon>
        <taxon>Novipirellula</taxon>
    </lineage>
</organism>